<sequence>MDIFQRRWEMTRREYVELLNEWIKIDREYQNAVAPYEGDPIYEIQKMLDNYMTVEMVSQAFTMSHDDIENVLAAMKKFRGEMREWNEKSAAFEQTHGKSVHSENTRHFYRVEREYSYAGAGDYVLSDKPFDESMYSLYPDFPPQSDYGFGRLP</sequence>
<evidence type="ECO:0000313" key="1">
    <source>
        <dbReference type="EMBL" id="AGX01765.1"/>
    </source>
</evidence>
<reference evidence="1 2" key="1">
    <citation type="journal article" date="2014" name="FEMS Microbiol. Lett.">
        <title>The genome of the Erwinia amylovora phage PhiEaH1 reveals greater diversity and broadens the applicability of phages for the treatment of fire blight.</title>
        <authorList>
            <person name="Meczker K."/>
            <person name="Domotor D."/>
            <person name="Vass J."/>
            <person name="Rakhely G."/>
            <person name="Schneider G."/>
            <person name="Kovacs T."/>
        </authorList>
    </citation>
    <scope>NUCLEOTIDE SEQUENCE [LARGE SCALE GENOMIC DNA]</scope>
</reference>
<keyword evidence="2" id="KW-1185">Reference proteome</keyword>
<dbReference type="Proteomes" id="UP000204235">
    <property type="component" value="Segment"/>
</dbReference>
<proteinExistence type="predicted"/>
<protein>
    <submittedName>
        <fullName evidence="1">Uncharacterized protein</fullName>
    </submittedName>
</protein>
<dbReference type="EMBL" id="KF623294">
    <property type="protein sequence ID" value="AGX01765.1"/>
    <property type="molecule type" value="Genomic_DNA"/>
</dbReference>
<dbReference type="GeneID" id="18500942"/>
<accession>W8CZW4</accession>
<evidence type="ECO:0000313" key="2">
    <source>
        <dbReference type="Proteomes" id="UP000204235"/>
    </source>
</evidence>
<name>W8CZW4_9CAUD</name>
<dbReference type="KEGG" id="vg:18500942"/>
<organism evidence="1 2">
    <name type="scientific">Erwinia phage PhiEaH1</name>
    <dbReference type="NCBI Taxonomy" id="1401669"/>
    <lineage>
        <taxon>Viruses</taxon>
        <taxon>Duplodnaviria</taxon>
        <taxon>Heunggongvirae</taxon>
        <taxon>Uroviricota</taxon>
        <taxon>Caudoviricetes</taxon>
        <taxon>Chimalliviridae</taxon>
        <taxon>Iapetusvirus</taxon>
        <taxon>Iapetusvirus EaH1</taxon>
    </lineage>
</organism>
<dbReference type="RefSeq" id="YP_009010096.1">
    <property type="nucleotide sequence ID" value="NC_023610.1"/>
</dbReference>